<dbReference type="GO" id="GO:0016020">
    <property type="term" value="C:membrane"/>
    <property type="evidence" value="ECO:0007669"/>
    <property type="project" value="UniProtKB-SubCell"/>
</dbReference>
<evidence type="ECO:0000313" key="14">
    <source>
        <dbReference type="Proteomes" id="UP000192578"/>
    </source>
</evidence>
<dbReference type="PROSITE" id="PS01023">
    <property type="entry name" value="PTR2_2"/>
    <property type="match status" value="1"/>
</dbReference>
<dbReference type="OrthoDB" id="205993at2759"/>
<dbReference type="GO" id="GO:0006857">
    <property type="term" value="P:oligopeptide transport"/>
    <property type="evidence" value="ECO:0007669"/>
    <property type="project" value="InterPro"/>
</dbReference>
<protein>
    <recommendedName>
        <fullName evidence="9">Oligopeptide transporter 1</fullName>
    </recommendedName>
</protein>
<dbReference type="SUPFAM" id="SSF103473">
    <property type="entry name" value="MFS general substrate transporter"/>
    <property type="match status" value="1"/>
</dbReference>
<dbReference type="EMBL" id="MTYJ01000093">
    <property type="protein sequence ID" value="OQV15159.1"/>
    <property type="molecule type" value="Genomic_DNA"/>
</dbReference>
<comment type="subcellular location">
    <subcellularLocation>
        <location evidence="1 10">Membrane</location>
        <topology evidence="1 10">Multi-pass membrane protein</topology>
    </subcellularLocation>
</comment>
<name>A0A1W0WJ09_HYPEX</name>
<keyword evidence="8 12" id="KW-0472">Membrane</keyword>
<sequence>MAESDEEYEQLPRQRTSRPGTSGKMSSDFIMKELSRISKKSNPPLSSAKASSFGDAESVRTRSSLKYPWYIIFILGNELCERFAFYGMKTVLTLYFTEVFLWSDSNATTIYHAFMVFSYFTPIFGAMLADGYIGKFSTIFSLSLVYVAGLILMTLASVPPLGLHPIAGFVSGLLLVAVGTGGIKPCVVSYGGDQFVEGQERYREQFFSVFYFCINAGSLVSTFVTPILRSDLPCLGKDGCYPAAFGLPAALLAIAVVLFVVGRPFYRNLAPSGNILGKVLMAVGGAIVNRIRKRVPPGQAPPEHWLDYASDKYSKSFLHDIKQILPVLKLFLPLPIFWTLFDQKGSRWTLQANKMDGRVTETFYWKPDQVQIFNPVLILILVPIFETIIFPDPGTTRN</sequence>
<evidence type="ECO:0000256" key="9">
    <source>
        <dbReference type="ARBA" id="ARBA00078114"/>
    </source>
</evidence>
<dbReference type="Pfam" id="PF00854">
    <property type="entry name" value="PTR2"/>
    <property type="match status" value="1"/>
</dbReference>
<dbReference type="PROSITE" id="PS01022">
    <property type="entry name" value="PTR2_1"/>
    <property type="match status" value="1"/>
</dbReference>
<feature type="transmembrane region" description="Helical" evidence="12">
    <location>
        <begin position="372"/>
        <end position="390"/>
    </location>
</feature>
<dbReference type="AlphaFoldDB" id="A0A1W0WJ09"/>
<evidence type="ECO:0000256" key="11">
    <source>
        <dbReference type="SAM" id="MobiDB-lite"/>
    </source>
</evidence>
<dbReference type="InterPro" id="IPR018456">
    <property type="entry name" value="PTR2_symporter_CS"/>
</dbReference>
<evidence type="ECO:0000256" key="12">
    <source>
        <dbReference type="SAM" id="Phobius"/>
    </source>
</evidence>
<evidence type="ECO:0000256" key="2">
    <source>
        <dbReference type="ARBA" id="ARBA00005982"/>
    </source>
</evidence>
<keyword evidence="7 12" id="KW-1133">Transmembrane helix</keyword>
<gene>
    <name evidence="13" type="ORF">BV898_10673</name>
</gene>
<evidence type="ECO:0000256" key="6">
    <source>
        <dbReference type="ARBA" id="ARBA00022927"/>
    </source>
</evidence>
<evidence type="ECO:0000313" key="13">
    <source>
        <dbReference type="EMBL" id="OQV15159.1"/>
    </source>
</evidence>
<feature type="transmembrane region" description="Helical" evidence="12">
    <location>
        <begin position="83"/>
        <end position="103"/>
    </location>
</feature>
<feature type="transmembrane region" description="Helical" evidence="12">
    <location>
        <begin position="209"/>
        <end position="229"/>
    </location>
</feature>
<organism evidence="13 14">
    <name type="scientific">Hypsibius exemplaris</name>
    <name type="common">Freshwater tardigrade</name>
    <dbReference type="NCBI Taxonomy" id="2072580"/>
    <lineage>
        <taxon>Eukaryota</taxon>
        <taxon>Metazoa</taxon>
        <taxon>Ecdysozoa</taxon>
        <taxon>Tardigrada</taxon>
        <taxon>Eutardigrada</taxon>
        <taxon>Parachela</taxon>
        <taxon>Hypsibioidea</taxon>
        <taxon>Hypsibiidae</taxon>
        <taxon>Hypsibius</taxon>
    </lineage>
</organism>
<dbReference type="GO" id="GO:0022857">
    <property type="term" value="F:transmembrane transporter activity"/>
    <property type="evidence" value="ECO:0007669"/>
    <property type="project" value="InterPro"/>
</dbReference>
<dbReference type="Proteomes" id="UP000192578">
    <property type="component" value="Unassembled WGS sequence"/>
</dbReference>
<comment type="caution">
    <text evidence="13">The sequence shown here is derived from an EMBL/GenBank/DDBJ whole genome shotgun (WGS) entry which is preliminary data.</text>
</comment>
<proteinExistence type="inferred from homology"/>
<feature type="transmembrane region" description="Helical" evidence="12">
    <location>
        <begin position="136"/>
        <end position="156"/>
    </location>
</feature>
<dbReference type="GO" id="GO:0015031">
    <property type="term" value="P:protein transport"/>
    <property type="evidence" value="ECO:0007669"/>
    <property type="project" value="UniProtKB-KW"/>
</dbReference>
<feature type="transmembrane region" description="Helical" evidence="12">
    <location>
        <begin position="109"/>
        <end position="129"/>
    </location>
</feature>
<keyword evidence="6" id="KW-0653">Protein transport</keyword>
<feature type="transmembrane region" description="Helical" evidence="12">
    <location>
        <begin position="241"/>
        <end position="261"/>
    </location>
</feature>
<dbReference type="InterPro" id="IPR000109">
    <property type="entry name" value="POT_fam"/>
</dbReference>
<feature type="region of interest" description="Disordered" evidence="11">
    <location>
        <begin position="1"/>
        <end position="26"/>
    </location>
</feature>
<dbReference type="FunFam" id="1.20.1250.20:FF:000049">
    <property type="entry name" value="Solute carrier family 15 member 2"/>
    <property type="match status" value="1"/>
</dbReference>
<dbReference type="PANTHER" id="PTHR11654">
    <property type="entry name" value="OLIGOPEPTIDE TRANSPORTER-RELATED"/>
    <property type="match status" value="1"/>
</dbReference>
<keyword evidence="14" id="KW-1185">Reference proteome</keyword>
<evidence type="ECO:0000256" key="1">
    <source>
        <dbReference type="ARBA" id="ARBA00004141"/>
    </source>
</evidence>
<evidence type="ECO:0000256" key="3">
    <source>
        <dbReference type="ARBA" id="ARBA00022448"/>
    </source>
</evidence>
<dbReference type="InterPro" id="IPR036259">
    <property type="entry name" value="MFS_trans_sf"/>
</dbReference>
<evidence type="ECO:0000256" key="10">
    <source>
        <dbReference type="RuleBase" id="RU003755"/>
    </source>
</evidence>
<feature type="transmembrane region" description="Helical" evidence="12">
    <location>
        <begin position="162"/>
        <end position="183"/>
    </location>
</feature>
<keyword evidence="4 10" id="KW-0812">Transmembrane</keyword>
<feature type="compositionally biased region" description="Polar residues" evidence="11">
    <location>
        <begin position="13"/>
        <end position="25"/>
    </location>
</feature>
<evidence type="ECO:0000256" key="5">
    <source>
        <dbReference type="ARBA" id="ARBA00022856"/>
    </source>
</evidence>
<keyword evidence="3 10" id="KW-0813">Transport</keyword>
<accession>A0A1W0WJ09</accession>
<dbReference type="Gene3D" id="1.20.1250.20">
    <property type="entry name" value="MFS general substrate transporter like domains"/>
    <property type="match status" value="1"/>
</dbReference>
<evidence type="ECO:0000256" key="8">
    <source>
        <dbReference type="ARBA" id="ARBA00023136"/>
    </source>
</evidence>
<evidence type="ECO:0000256" key="4">
    <source>
        <dbReference type="ARBA" id="ARBA00022692"/>
    </source>
</evidence>
<keyword evidence="5" id="KW-0571">Peptide transport</keyword>
<evidence type="ECO:0000256" key="7">
    <source>
        <dbReference type="ARBA" id="ARBA00022989"/>
    </source>
</evidence>
<comment type="similarity">
    <text evidence="2 10">Belongs to the major facilitator superfamily. Proton-dependent oligopeptide transporter (POT/PTR) (TC 2.A.17) family.</text>
</comment>
<reference evidence="14" key="1">
    <citation type="submission" date="2017-01" db="EMBL/GenBank/DDBJ databases">
        <title>Comparative genomics of anhydrobiosis in the tardigrade Hypsibius dujardini.</title>
        <authorList>
            <person name="Yoshida Y."/>
            <person name="Koutsovoulos G."/>
            <person name="Laetsch D."/>
            <person name="Stevens L."/>
            <person name="Kumar S."/>
            <person name="Horikawa D."/>
            <person name="Ishino K."/>
            <person name="Komine S."/>
            <person name="Tomita M."/>
            <person name="Blaxter M."/>
            <person name="Arakawa K."/>
        </authorList>
    </citation>
    <scope>NUCLEOTIDE SEQUENCE [LARGE SCALE GENOMIC DNA]</scope>
    <source>
        <strain evidence="14">Z151</strain>
    </source>
</reference>